<gene>
    <name evidence="2" type="ORF">F2P44_01805</name>
</gene>
<keyword evidence="1" id="KW-1133">Transmembrane helix</keyword>
<evidence type="ECO:0000256" key="1">
    <source>
        <dbReference type="SAM" id="Phobius"/>
    </source>
</evidence>
<evidence type="ECO:0000313" key="3">
    <source>
        <dbReference type="Proteomes" id="UP000621455"/>
    </source>
</evidence>
<dbReference type="EMBL" id="WHJG01000001">
    <property type="protein sequence ID" value="NHZ78034.1"/>
    <property type="molecule type" value="Genomic_DNA"/>
</dbReference>
<name>A0ABX0N5Q1_9BURK</name>
<feature type="transmembrane region" description="Helical" evidence="1">
    <location>
        <begin position="12"/>
        <end position="32"/>
    </location>
</feature>
<accession>A0ABX0N5Q1</accession>
<keyword evidence="1" id="KW-0812">Transmembrane</keyword>
<dbReference type="Proteomes" id="UP000621455">
    <property type="component" value="Unassembled WGS sequence"/>
</dbReference>
<evidence type="ECO:0000313" key="2">
    <source>
        <dbReference type="EMBL" id="NHZ78034.1"/>
    </source>
</evidence>
<keyword evidence="1" id="KW-0472">Membrane</keyword>
<sequence>MKESILSQLSLMNYANEIFVVFFIGILMPILLPKVLQGGAESPFSPYAHVIAFEDIFSWDFPKKFRRRKIF</sequence>
<dbReference type="RefSeq" id="WP_167084449.1">
    <property type="nucleotide sequence ID" value="NZ_WHJG01000001.1"/>
</dbReference>
<protein>
    <submittedName>
        <fullName evidence="2">Uncharacterized protein</fullName>
    </submittedName>
</protein>
<proteinExistence type="predicted"/>
<organism evidence="2 3">
    <name type="scientific">Massilia frigida</name>
    <dbReference type="NCBI Taxonomy" id="2609281"/>
    <lineage>
        <taxon>Bacteria</taxon>
        <taxon>Pseudomonadati</taxon>
        <taxon>Pseudomonadota</taxon>
        <taxon>Betaproteobacteria</taxon>
        <taxon>Burkholderiales</taxon>
        <taxon>Oxalobacteraceae</taxon>
        <taxon>Telluria group</taxon>
        <taxon>Massilia</taxon>
    </lineage>
</organism>
<keyword evidence="3" id="KW-1185">Reference proteome</keyword>
<comment type="caution">
    <text evidence="2">The sequence shown here is derived from an EMBL/GenBank/DDBJ whole genome shotgun (WGS) entry which is preliminary data.</text>
</comment>
<reference evidence="2 3" key="1">
    <citation type="submission" date="2019-10" db="EMBL/GenBank/DDBJ databases">
        <title>Taxonomy of Antarctic Massilia spp.: description of Massilia rubra sp. nov., Massilia aquatica sp. nov., Massilia mucilaginosa sp. nov., Massilia frigida sp. nov. isolated from streams, lakes and regoliths.</title>
        <authorList>
            <person name="Holochova P."/>
            <person name="Sedlacek I."/>
            <person name="Kralova S."/>
            <person name="Maslanova I."/>
            <person name="Busse H.-J."/>
            <person name="Stankova E."/>
            <person name="Vrbovska V."/>
            <person name="Kovarovic V."/>
            <person name="Bartak M."/>
            <person name="Svec P."/>
            <person name="Pantucek R."/>
        </authorList>
    </citation>
    <scope>NUCLEOTIDE SEQUENCE [LARGE SCALE GENOMIC DNA]</scope>
    <source>
        <strain evidence="2 3">CCM 8695</strain>
    </source>
</reference>